<dbReference type="InterPro" id="IPR036291">
    <property type="entry name" value="NAD(P)-bd_dom_sf"/>
</dbReference>
<evidence type="ECO:0000256" key="1">
    <source>
        <dbReference type="ARBA" id="ARBA00006484"/>
    </source>
</evidence>
<comment type="similarity">
    <text evidence="1 4">Belongs to the short-chain dehydrogenases/reductases (SDR) family.</text>
</comment>
<dbReference type="AlphaFoldDB" id="A0A6A4I3S3"/>
<dbReference type="PANTHER" id="PTHR44229">
    <property type="entry name" value="15-HYDROXYPROSTAGLANDIN DEHYDROGENASE [NAD(+)]"/>
    <property type="match status" value="1"/>
</dbReference>
<dbReference type="Proteomes" id="UP000799118">
    <property type="component" value="Unassembled WGS sequence"/>
</dbReference>
<keyword evidence="6" id="KW-1185">Reference proteome</keyword>
<keyword evidence="2" id="KW-0521">NADP</keyword>
<evidence type="ECO:0000256" key="3">
    <source>
        <dbReference type="ARBA" id="ARBA00023002"/>
    </source>
</evidence>
<dbReference type="EMBL" id="ML769409">
    <property type="protein sequence ID" value="KAE9405409.1"/>
    <property type="molecule type" value="Genomic_DNA"/>
</dbReference>
<proteinExistence type="inferred from homology"/>
<gene>
    <name evidence="5" type="ORF">BT96DRAFT_988450</name>
</gene>
<dbReference type="OrthoDB" id="5371740at2759"/>
<dbReference type="SUPFAM" id="SSF51735">
    <property type="entry name" value="NAD(P)-binding Rossmann-fold domains"/>
    <property type="match status" value="1"/>
</dbReference>
<protein>
    <submittedName>
        <fullName evidence="5">NAD-P-binding protein</fullName>
    </submittedName>
</protein>
<sequence>MSSLQGDTAFITGAASGFGLALAKELVSKGARVIMVDINDCSGVTSELNTKAGEIVAIAKKVDTTSWEAQLAAYEAGKEAFGRVDYFFANAGIAEHPWLPTFNVSTATERPITKPNTRTLDVNLTGQLYTAALALQVFERQGLNRHGFRGKLVMTASVYSFFPSIVMPMYAASKAAVVHFMRTAASMYAGKDVTVNCIAPSIFGELVFAERDLGPIELVVEQFLSLLGDNKDTGRAIVISGTEVWDQPKDTYKYELCKSAIDTVESTLAELFRVNVIYNRKTVCFNITFEASGVGVH</sequence>
<dbReference type="PRINTS" id="PR00080">
    <property type="entry name" value="SDRFAMILY"/>
</dbReference>
<dbReference type="GO" id="GO:0005737">
    <property type="term" value="C:cytoplasm"/>
    <property type="evidence" value="ECO:0007669"/>
    <property type="project" value="TreeGrafter"/>
</dbReference>
<name>A0A6A4I3S3_9AGAR</name>
<dbReference type="Pfam" id="PF00106">
    <property type="entry name" value="adh_short"/>
    <property type="match status" value="1"/>
</dbReference>
<evidence type="ECO:0000313" key="6">
    <source>
        <dbReference type="Proteomes" id="UP000799118"/>
    </source>
</evidence>
<dbReference type="PROSITE" id="PS00061">
    <property type="entry name" value="ADH_SHORT"/>
    <property type="match status" value="1"/>
</dbReference>
<organism evidence="5 6">
    <name type="scientific">Gymnopus androsaceus JB14</name>
    <dbReference type="NCBI Taxonomy" id="1447944"/>
    <lineage>
        <taxon>Eukaryota</taxon>
        <taxon>Fungi</taxon>
        <taxon>Dikarya</taxon>
        <taxon>Basidiomycota</taxon>
        <taxon>Agaricomycotina</taxon>
        <taxon>Agaricomycetes</taxon>
        <taxon>Agaricomycetidae</taxon>
        <taxon>Agaricales</taxon>
        <taxon>Marasmiineae</taxon>
        <taxon>Omphalotaceae</taxon>
        <taxon>Gymnopus</taxon>
    </lineage>
</organism>
<evidence type="ECO:0000256" key="2">
    <source>
        <dbReference type="ARBA" id="ARBA00022857"/>
    </source>
</evidence>
<accession>A0A6A4I3S3</accession>
<dbReference type="PRINTS" id="PR00081">
    <property type="entry name" value="GDHRDH"/>
</dbReference>
<dbReference type="InterPro" id="IPR020904">
    <property type="entry name" value="Sc_DH/Rdtase_CS"/>
</dbReference>
<dbReference type="GO" id="GO:0016616">
    <property type="term" value="F:oxidoreductase activity, acting on the CH-OH group of donors, NAD or NADP as acceptor"/>
    <property type="evidence" value="ECO:0007669"/>
    <property type="project" value="TreeGrafter"/>
</dbReference>
<reference evidence="5" key="1">
    <citation type="journal article" date="2019" name="Environ. Microbiol.">
        <title>Fungal ecological strategies reflected in gene transcription - a case study of two litter decomposers.</title>
        <authorList>
            <person name="Barbi F."/>
            <person name="Kohler A."/>
            <person name="Barry K."/>
            <person name="Baskaran P."/>
            <person name="Daum C."/>
            <person name="Fauchery L."/>
            <person name="Ihrmark K."/>
            <person name="Kuo A."/>
            <person name="LaButti K."/>
            <person name="Lipzen A."/>
            <person name="Morin E."/>
            <person name="Grigoriev I.V."/>
            <person name="Henrissat B."/>
            <person name="Lindahl B."/>
            <person name="Martin F."/>
        </authorList>
    </citation>
    <scope>NUCLEOTIDE SEQUENCE</scope>
    <source>
        <strain evidence="5">JB14</strain>
    </source>
</reference>
<keyword evidence="3" id="KW-0560">Oxidoreductase</keyword>
<dbReference type="InterPro" id="IPR002347">
    <property type="entry name" value="SDR_fam"/>
</dbReference>
<evidence type="ECO:0000313" key="5">
    <source>
        <dbReference type="EMBL" id="KAE9405409.1"/>
    </source>
</evidence>
<evidence type="ECO:0000256" key="4">
    <source>
        <dbReference type="RuleBase" id="RU000363"/>
    </source>
</evidence>
<dbReference type="PANTHER" id="PTHR44229:SF4">
    <property type="entry name" value="15-HYDROXYPROSTAGLANDIN DEHYDROGENASE [NAD(+)]"/>
    <property type="match status" value="1"/>
</dbReference>
<dbReference type="Gene3D" id="3.40.50.720">
    <property type="entry name" value="NAD(P)-binding Rossmann-like Domain"/>
    <property type="match status" value="1"/>
</dbReference>